<evidence type="ECO:0000256" key="3">
    <source>
        <dbReference type="ARBA" id="ARBA00038054"/>
    </source>
</evidence>
<dbReference type="PANTHER" id="PTHR43567:SF1">
    <property type="entry name" value="FLAVOREDOXIN"/>
    <property type="match status" value="1"/>
</dbReference>
<name>A0A1I5EBY1_9GAMM</name>
<sequence>MNNFINAVELAKAYRLINHGPVTLVSARHNDTENVMAASWVCALDYEPARLTVVLDKMAYTRQLIEQSQSFVIQVPVASQATLVHHLGSHTRFSEEDKLDQSGVSLFNLPGINVPLVAGCAAWLYCELIPEAHNQQRYDLFIGEIKAAWADSRIFQEGHWQFEHLPADQRSLHYVAGGHFYTTGDAIDVADASAPTPGAHLA</sequence>
<keyword evidence="2" id="KW-0285">Flavoprotein</keyword>
<dbReference type="OrthoDB" id="9792436at2"/>
<dbReference type="RefSeq" id="WP_090964759.1">
    <property type="nucleotide sequence ID" value="NZ_FOVG01000003.1"/>
</dbReference>
<dbReference type="AlphaFoldDB" id="A0A1I5EBY1"/>
<accession>A0A1I5EBY1</accession>
<evidence type="ECO:0000259" key="4">
    <source>
        <dbReference type="SMART" id="SM00903"/>
    </source>
</evidence>
<protein>
    <submittedName>
        <fullName evidence="5">NADH-FMN oxidoreductase RutF, flavin reductase (DIM6/NTAB) family</fullName>
    </submittedName>
</protein>
<dbReference type="EMBL" id="FOVG01000003">
    <property type="protein sequence ID" value="SFO08935.1"/>
    <property type="molecule type" value="Genomic_DNA"/>
</dbReference>
<dbReference type="PANTHER" id="PTHR43567">
    <property type="entry name" value="FLAVOREDOXIN-RELATED-RELATED"/>
    <property type="match status" value="1"/>
</dbReference>
<dbReference type="InterPro" id="IPR002563">
    <property type="entry name" value="Flavin_Rdtase-like_dom"/>
</dbReference>
<feature type="domain" description="Flavin reductase like" evidence="4">
    <location>
        <begin position="15"/>
        <end position="157"/>
    </location>
</feature>
<comment type="similarity">
    <text evidence="3">Belongs to the flavoredoxin family.</text>
</comment>
<dbReference type="GO" id="GO:0016646">
    <property type="term" value="F:oxidoreductase activity, acting on the CH-NH group of donors, NAD or NADP as acceptor"/>
    <property type="evidence" value="ECO:0007669"/>
    <property type="project" value="UniProtKB-ARBA"/>
</dbReference>
<dbReference type="Pfam" id="PF01613">
    <property type="entry name" value="Flavin_Reduct"/>
    <property type="match status" value="1"/>
</dbReference>
<dbReference type="Proteomes" id="UP000198968">
    <property type="component" value="Unassembled WGS sequence"/>
</dbReference>
<gene>
    <name evidence="5" type="ORF">SAMN05428971_2867</name>
</gene>
<organism evidence="5 6">
    <name type="scientific">Candidatus Pantoea varia</name>
    <dbReference type="NCBI Taxonomy" id="1881036"/>
    <lineage>
        <taxon>Bacteria</taxon>
        <taxon>Pseudomonadati</taxon>
        <taxon>Pseudomonadota</taxon>
        <taxon>Gammaproteobacteria</taxon>
        <taxon>Enterobacterales</taxon>
        <taxon>Erwiniaceae</taxon>
        <taxon>Pantoea</taxon>
    </lineage>
</organism>
<proteinExistence type="inferred from homology"/>
<dbReference type="Gene3D" id="2.30.110.10">
    <property type="entry name" value="Electron Transport, Fmn-binding Protein, Chain A"/>
    <property type="match status" value="1"/>
</dbReference>
<evidence type="ECO:0000313" key="6">
    <source>
        <dbReference type="Proteomes" id="UP000198968"/>
    </source>
</evidence>
<keyword evidence="6" id="KW-1185">Reference proteome</keyword>
<comment type="cofactor">
    <cofactor evidence="1">
        <name>FMN</name>
        <dbReference type="ChEBI" id="CHEBI:58210"/>
    </cofactor>
</comment>
<dbReference type="SUPFAM" id="SSF50475">
    <property type="entry name" value="FMN-binding split barrel"/>
    <property type="match status" value="1"/>
</dbReference>
<evidence type="ECO:0000313" key="5">
    <source>
        <dbReference type="EMBL" id="SFO08935.1"/>
    </source>
</evidence>
<dbReference type="InterPro" id="IPR052174">
    <property type="entry name" value="Flavoredoxin"/>
</dbReference>
<evidence type="ECO:0000256" key="2">
    <source>
        <dbReference type="ARBA" id="ARBA00022630"/>
    </source>
</evidence>
<evidence type="ECO:0000256" key="1">
    <source>
        <dbReference type="ARBA" id="ARBA00001917"/>
    </source>
</evidence>
<reference evidence="6" key="1">
    <citation type="submission" date="2016-10" db="EMBL/GenBank/DDBJ databases">
        <authorList>
            <person name="Varghese N."/>
            <person name="Submissions S."/>
        </authorList>
    </citation>
    <scope>NUCLEOTIDE SEQUENCE [LARGE SCALE GENOMIC DNA]</scope>
    <source>
        <strain evidence="6">OV426</strain>
    </source>
</reference>
<dbReference type="InterPro" id="IPR012349">
    <property type="entry name" value="Split_barrel_FMN-bd"/>
</dbReference>
<dbReference type="GO" id="GO:0010181">
    <property type="term" value="F:FMN binding"/>
    <property type="evidence" value="ECO:0007669"/>
    <property type="project" value="InterPro"/>
</dbReference>
<dbReference type="SMART" id="SM00903">
    <property type="entry name" value="Flavin_Reduct"/>
    <property type="match status" value="1"/>
</dbReference>